<evidence type="ECO:0000313" key="3">
    <source>
        <dbReference type="Proteomes" id="UP000000576"/>
    </source>
</evidence>
<organism evidence="2 3">
    <name type="scientific">Xanthomonas axonopodis pv. citri (strain 306)</name>
    <dbReference type="NCBI Taxonomy" id="190486"/>
    <lineage>
        <taxon>Bacteria</taxon>
        <taxon>Pseudomonadati</taxon>
        <taxon>Pseudomonadota</taxon>
        <taxon>Gammaproteobacteria</taxon>
        <taxon>Lysobacterales</taxon>
        <taxon>Lysobacteraceae</taxon>
        <taxon>Xanthomonas</taxon>
    </lineage>
</organism>
<keyword evidence="1" id="KW-0812">Transmembrane</keyword>
<accession>A0AAI7ZDK9</accession>
<keyword evidence="1" id="KW-0472">Membrane</keyword>
<protein>
    <submittedName>
        <fullName evidence="2">Uncharacterized protein</fullName>
    </submittedName>
</protein>
<dbReference type="Proteomes" id="UP000000576">
    <property type="component" value="Chromosome"/>
</dbReference>
<sequence length="96" mass="10335">MMAKHSIKAREKLADSLMAMQASLLVNLTSILLIAPIGFFGIALYKGEPLQLTNVFGGQSSAALAVIGVLYLAAFCLGMMGRHAAMKIYDTLYPDR</sequence>
<name>A0AAI7ZDK9_XANAC</name>
<gene>
    <name evidence="2" type="ordered locus">XAC0843</name>
</gene>
<dbReference type="EMBL" id="AE008923">
    <property type="protein sequence ID" value="AAM35731.1"/>
    <property type="molecule type" value="Genomic_DNA"/>
</dbReference>
<proteinExistence type="predicted"/>
<keyword evidence="1" id="KW-1133">Transmembrane helix</keyword>
<feature type="transmembrane region" description="Helical" evidence="1">
    <location>
        <begin position="21"/>
        <end position="42"/>
    </location>
</feature>
<feature type="transmembrane region" description="Helical" evidence="1">
    <location>
        <begin position="62"/>
        <end position="80"/>
    </location>
</feature>
<evidence type="ECO:0000256" key="1">
    <source>
        <dbReference type="SAM" id="Phobius"/>
    </source>
</evidence>
<evidence type="ECO:0000313" key="2">
    <source>
        <dbReference type="EMBL" id="AAM35731.1"/>
    </source>
</evidence>
<dbReference type="KEGG" id="xac:XAC0843"/>
<dbReference type="AlphaFoldDB" id="A0AAI7ZDK9"/>
<reference evidence="2 3" key="1">
    <citation type="journal article" date="2002" name="Nature">
        <title>Comparison of the genomes of two Xanthomonas pathogens with differing host specificities.</title>
        <authorList>
            <person name="da Silva A.C."/>
            <person name="Ferro J.A."/>
            <person name="Reinach F.C."/>
            <person name="Farah C.S."/>
            <person name="Furlan L.R."/>
            <person name="Quaggio R.B."/>
            <person name="Monteiro-Vitorello C.B."/>
            <person name="Van Sluys M.A."/>
            <person name="Almeida N.F."/>
            <person name="Alves L.M."/>
            <person name="do Amaral A.M."/>
            <person name="Bertolini M.C."/>
            <person name="Camargo L.E."/>
            <person name="Camarotte G."/>
            <person name="Cannavan F."/>
            <person name="Cardozo J."/>
            <person name="Chambergo F."/>
            <person name="Ciapina L.P."/>
            <person name="Cicarelli R.M."/>
            <person name="Coutinho L.L."/>
            <person name="Cursino-Santos J.R."/>
            <person name="El-Dorry H."/>
            <person name="Faria J.B."/>
            <person name="Ferreira A.J."/>
            <person name="Ferreira R.C."/>
            <person name="Ferro M.I."/>
            <person name="Formighieri E.F."/>
            <person name="Franco M.C."/>
            <person name="Greggio C.C."/>
            <person name="Gruber A."/>
            <person name="Katsuyama A.M."/>
            <person name="Kishi L.T."/>
            <person name="Leite R.P."/>
            <person name="Lemos E.G."/>
            <person name="Lemos M.V."/>
            <person name="Locali E.C."/>
            <person name="Machado M.A."/>
            <person name="Madeira A.M."/>
            <person name="Martinez-Rossi N.M."/>
            <person name="Martins E.C."/>
            <person name="Meidanis J."/>
            <person name="Menck C.F."/>
            <person name="Miyaki C.Y."/>
            <person name="Moon D.H."/>
            <person name="Moreira L.M."/>
            <person name="Novo M.T."/>
            <person name="Okura V.K."/>
            <person name="Oliveira M.C."/>
            <person name="Oliveira V.R."/>
            <person name="Pereira H.A."/>
            <person name="Rossi A."/>
            <person name="Sena J.A."/>
            <person name="Silva C."/>
            <person name="de Souza R.F."/>
            <person name="Spinola L.A."/>
            <person name="Takita M.A."/>
            <person name="Tamura R.E."/>
            <person name="Teixeira E.C."/>
            <person name="Tezza R.I."/>
            <person name="Trindade dos Santos M."/>
            <person name="Truffi D."/>
            <person name="Tsai S.M."/>
            <person name="White F.F."/>
            <person name="Setubal J.C."/>
            <person name="Kitajima J.P."/>
        </authorList>
    </citation>
    <scope>NUCLEOTIDE SEQUENCE [LARGE SCALE GENOMIC DNA]</scope>
    <source>
        <strain evidence="2 3">306</strain>
    </source>
</reference>